<proteinExistence type="predicted"/>
<protein>
    <submittedName>
        <fullName evidence="1">Uncharacterized protein</fullName>
    </submittedName>
</protein>
<dbReference type="InParanoid" id="A0A1J7IXC3"/>
<name>A0A1J7IXC3_9PEZI</name>
<dbReference type="AlphaFoldDB" id="A0A1J7IXC3"/>
<reference evidence="1 2" key="1">
    <citation type="submission" date="2016-10" db="EMBL/GenBank/DDBJ databases">
        <title>Draft genome sequence of Coniochaeta ligniaria NRRL30616, a lignocellulolytic fungus for bioabatement of inhibitors in plant biomass hydrolysates.</title>
        <authorList>
            <consortium name="DOE Joint Genome Institute"/>
            <person name="Jimenez D.J."/>
            <person name="Hector R.E."/>
            <person name="Riley R."/>
            <person name="Sun H."/>
            <person name="Grigoriev I.V."/>
            <person name="Van Elsas J.D."/>
            <person name="Nichols N.N."/>
        </authorList>
    </citation>
    <scope>NUCLEOTIDE SEQUENCE [LARGE SCALE GENOMIC DNA]</scope>
    <source>
        <strain evidence="1 2">NRRL 30616</strain>
    </source>
</reference>
<dbReference type="Proteomes" id="UP000182658">
    <property type="component" value="Unassembled WGS sequence"/>
</dbReference>
<organism evidence="1 2">
    <name type="scientific">Coniochaeta ligniaria NRRL 30616</name>
    <dbReference type="NCBI Taxonomy" id="1408157"/>
    <lineage>
        <taxon>Eukaryota</taxon>
        <taxon>Fungi</taxon>
        <taxon>Dikarya</taxon>
        <taxon>Ascomycota</taxon>
        <taxon>Pezizomycotina</taxon>
        <taxon>Sordariomycetes</taxon>
        <taxon>Sordariomycetidae</taxon>
        <taxon>Coniochaetales</taxon>
        <taxon>Coniochaetaceae</taxon>
        <taxon>Coniochaeta</taxon>
    </lineage>
</organism>
<gene>
    <name evidence="1" type="ORF">CONLIGDRAFT_699812</name>
</gene>
<accession>A0A1J7IXC3</accession>
<sequence>MIPLCHYISCSRTTLQPLVHQIQRTLGRLGRPGRENLIACRDHGIVQHAAGSVKAGKNDVVARGNLGDCFEVAEMLSIELMDPVGRGRVSEELCRWERPSAAPSVGQVCFITVASGFNIGVDDAAWGSGGGDEEEVQEQMVTPGQAKTKMMERLKIICDGNSAAVERAKERLELARREADEPCRKIERGMGEVDRVQNEMDRLMGNVTFIFAWMRFNPNSALLWC</sequence>
<evidence type="ECO:0000313" key="1">
    <source>
        <dbReference type="EMBL" id="OIW22240.1"/>
    </source>
</evidence>
<keyword evidence="2" id="KW-1185">Reference proteome</keyword>
<dbReference type="EMBL" id="KV875130">
    <property type="protein sequence ID" value="OIW22240.1"/>
    <property type="molecule type" value="Genomic_DNA"/>
</dbReference>
<evidence type="ECO:0000313" key="2">
    <source>
        <dbReference type="Proteomes" id="UP000182658"/>
    </source>
</evidence>